<reference evidence="1 4" key="2">
    <citation type="submission" date="2016-01" db="EMBL/GenBank/DDBJ databases">
        <authorList>
            <person name="Oliw E.H."/>
        </authorList>
    </citation>
    <scope>NUCLEOTIDE SEQUENCE [LARGE SCALE GENOMIC DNA]</scope>
    <source>
        <strain evidence="1 4">MDcuke</strain>
    </source>
</reference>
<protein>
    <submittedName>
        <fullName evidence="2">Uncharacterized protein</fullName>
    </submittedName>
</protein>
<evidence type="ECO:0000313" key="2">
    <source>
        <dbReference type="EMBL" id="KKF38123.1"/>
    </source>
</evidence>
<name>A0A0M2KLK3_9GAMM</name>
<gene>
    <name evidence="1" type="ORF">AV903_02615</name>
    <name evidence="2" type="ORF">SY86_00995</name>
</gene>
<accession>A0A0M2KLK3</accession>
<dbReference type="Proteomes" id="UP000264980">
    <property type="component" value="Chromosome"/>
</dbReference>
<reference evidence="2 3" key="1">
    <citation type="submission" date="2015-01" db="EMBL/GenBank/DDBJ databases">
        <title>Erwinia tracheiphila.</title>
        <authorList>
            <person name="Shapiro L.R."/>
        </authorList>
    </citation>
    <scope>NUCLEOTIDE SEQUENCE [LARGE SCALE GENOMIC DNA]</scope>
    <source>
        <strain evidence="2 3">BuffGH</strain>
    </source>
</reference>
<evidence type="ECO:0000313" key="1">
    <source>
        <dbReference type="EMBL" id="AXF75251.1"/>
    </source>
</evidence>
<keyword evidence="3" id="KW-1185">Reference proteome</keyword>
<sequence length="104" mass="11676">MVISLPVELYCTNQNFFSGLLLYVSGVPLNPRSHKAILLPGCVRAHQRILALPYCFRHGKRLLLTVFSWLLSGVKAKPPSLKAVFYLSTVTFSKPTRALKLKFS</sequence>
<proteinExistence type="predicted"/>
<dbReference type="PATRIC" id="fig|65700.7.peg.250"/>
<dbReference type="Proteomes" id="UP000033924">
    <property type="component" value="Unassembled WGS sequence"/>
</dbReference>
<dbReference type="STRING" id="65700.SY86_00995"/>
<evidence type="ECO:0000313" key="3">
    <source>
        <dbReference type="Proteomes" id="UP000033924"/>
    </source>
</evidence>
<evidence type="ECO:0000313" key="4">
    <source>
        <dbReference type="Proteomes" id="UP000264980"/>
    </source>
</evidence>
<organism evidence="2 3">
    <name type="scientific">Erwinia tracheiphila</name>
    <dbReference type="NCBI Taxonomy" id="65700"/>
    <lineage>
        <taxon>Bacteria</taxon>
        <taxon>Pseudomonadati</taxon>
        <taxon>Pseudomonadota</taxon>
        <taxon>Gammaproteobacteria</taxon>
        <taxon>Enterobacterales</taxon>
        <taxon>Erwiniaceae</taxon>
        <taxon>Erwinia</taxon>
    </lineage>
</organism>
<dbReference type="AlphaFoldDB" id="A0A0M2KLK3"/>
<dbReference type="EMBL" id="JXNU01000001">
    <property type="protein sequence ID" value="KKF38123.1"/>
    <property type="molecule type" value="Genomic_DNA"/>
</dbReference>
<dbReference type="EMBL" id="CP013970">
    <property type="protein sequence ID" value="AXF75251.1"/>
    <property type="molecule type" value="Genomic_DNA"/>
</dbReference>